<gene>
    <name evidence="2" type="ORF">SAMN05443245_4682</name>
</gene>
<name>A0A1H1I668_9BURK</name>
<reference evidence="3" key="1">
    <citation type="submission" date="2016-10" db="EMBL/GenBank/DDBJ databases">
        <authorList>
            <person name="Varghese N."/>
        </authorList>
    </citation>
    <scope>NUCLEOTIDE SEQUENCE [LARGE SCALE GENOMIC DNA]</scope>
    <source>
        <strain evidence="3">GAS106B</strain>
    </source>
</reference>
<dbReference type="Gene3D" id="1.10.443.10">
    <property type="entry name" value="Intergrase catalytic core"/>
    <property type="match status" value="1"/>
</dbReference>
<dbReference type="EMBL" id="FNKP01000002">
    <property type="protein sequence ID" value="SDR32836.1"/>
    <property type="molecule type" value="Genomic_DNA"/>
</dbReference>
<dbReference type="Proteomes" id="UP000183487">
    <property type="component" value="Unassembled WGS sequence"/>
</dbReference>
<evidence type="ECO:0000313" key="3">
    <source>
        <dbReference type="Proteomes" id="UP000183487"/>
    </source>
</evidence>
<dbReference type="GO" id="GO:0003677">
    <property type="term" value="F:DNA binding"/>
    <property type="evidence" value="ECO:0007669"/>
    <property type="project" value="InterPro"/>
</dbReference>
<evidence type="ECO:0000313" key="2">
    <source>
        <dbReference type="EMBL" id="SDR32836.1"/>
    </source>
</evidence>
<evidence type="ECO:0000256" key="1">
    <source>
        <dbReference type="ARBA" id="ARBA00023172"/>
    </source>
</evidence>
<dbReference type="GO" id="GO:0006310">
    <property type="term" value="P:DNA recombination"/>
    <property type="evidence" value="ECO:0007669"/>
    <property type="project" value="UniProtKB-KW"/>
</dbReference>
<proteinExistence type="predicted"/>
<protein>
    <submittedName>
        <fullName evidence="2">Phage integrase family protein</fullName>
    </submittedName>
</protein>
<dbReference type="GO" id="GO:0015074">
    <property type="term" value="P:DNA integration"/>
    <property type="evidence" value="ECO:0007669"/>
    <property type="project" value="InterPro"/>
</dbReference>
<keyword evidence="1" id="KW-0233">DNA recombination</keyword>
<dbReference type="AlphaFoldDB" id="A0A1H1I668"/>
<dbReference type="InterPro" id="IPR011010">
    <property type="entry name" value="DNA_brk_join_enz"/>
</dbReference>
<keyword evidence="3" id="KW-1185">Reference proteome</keyword>
<sequence length="470" mass="53738">MTTVAEETSAGAACVSLALGQGARERYYTTPDIEYMEQCGYDALLHFPAVFCGDGSLWAEATMWIVDLVGDATNPNMLTYSNVADDLAAYRRFLEEMDIDWLAFGKMKQRRPTYRYKAWLTTSARGRIISVSIAKRRMSTVVRFYRWLFDDLGFRPENQMWIESPSQVRRENESGYNWSYPIRTTDLSIDVPASVDPFDTRILDGQKLRALPHNEQVHLVESLICLRNTEMSLIFILALHTGARIQTILTMRVSHFETAPELFAGDDIRLKAGLGTSIDTKKEKRGTIHLPLWLYETLHTYALSERARKRRSRATDGDHSEQLLFLSRSGTMFYQPRNTRHRSISPHTVRHLKTGQAVRQFIKEKLLPEMRKRLCDDSYTFKFHDLRATFGRNFLEALQPAIQRGETSQSTVLDFLRQLLWHSSVTITVRYLKGSTGAAALKAAQEGWNQELNNLAKQAFNSSVANDANS</sequence>
<organism evidence="2 3">
    <name type="scientific">Paraburkholderia fungorum</name>
    <dbReference type="NCBI Taxonomy" id="134537"/>
    <lineage>
        <taxon>Bacteria</taxon>
        <taxon>Pseudomonadati</taxon>
        <taxon>Pseudomonadota</taxon>
        <taxon>Betaproteobacteria</taxon>
        <taxon>Burkholderiales</taxon>
        <taxon>Burkholderiaceae</taxon>
        <taxon>Paraburkholderia</taxon>
    </lineage>
</organism>
<dbReference type="InterPro" id="IPR013762">
    <property type="entry name" value="Integrase-like_cat_sf"/>
</dbReference>
<dbReference type="SUPFAM" id="SSF56349">
    <property type="entry name" value="DNA breaking-rejoining enzymes"/>
    <property type="match status" value="1"/>
</dbReference>
<accession>A0A1H1I668</accession>
<dbReference type="CDD" id="cd00397">
    <property type="entry name" value="DNA_BRE_C"/>
    <property type="match status" value="1"/>
</dbReference>
<dbReference type="RefSeq" id="WP_171910294.1">
    <property type="nucleotide sequence ID" value="NZ_FNKP01000002.1"/>
</dbReference>